<protein>
    <recommendedName>
        <fullName evidence="8">SH3 and multiple ankyrin repeat domains protein 1</fullName>
    </recommendedName>
</protein>
<dbReference type="InterPro" id="IPR041489">
    <property type="entry name" value="PDZ_6"/>
</dbReference>
<keyword evidence="1 3" id="KW-0728">SH3 domain</keyword>
<gene>
    <name evidence="6" type="primary">LOC127373531</name>
</gene>
<dbReference type="GO" id="GO:0045211">
    <property type="term" value="C:postsynaptic membrane"/>
    <property type="evidence" value="ECO:0007669"/>
    <property type="project" value="TreeGrafter"/>
</dbReference>
<dbReference type="Gene3D" id="2.30.30.40">
    <property type="entry name" value="SH3 Domains"/>
    <property type="match status" value="1"/>
</dbReference>
<dbReference type="Pfam" id="PF07653">
    <property type="entry name" value="SH3_2"/>
    <property type="match status" value="1"/>
</dbReference>
<dbReference type="InterPro" id="IPR001452">
    <property type="entry name" value="SH3_domain"/>
</dbReference>
<dbReference type="GO" id="GO:0014069">
    <property type="term" value="C:postsynaptic density"/>
    <property type="evidence" value="ECO:0007669"/>
    <property type="project" value="TreeGrafter"/>
</dbReference>
<dbReference type="Gene3D" id="3.10.20.90">
    <property type="entry name" value="Phosphatidylinositol 3-kinase Catalytic Subunit, Chain A, domain 1"/>
    <property type="match status" value="1"/>
</dbReference>
<organism evidence="6 7">
    <name type="scientific">Dicentrarchus labrax</name>
    <name type="common">European seabass</name>
    <name type="synonym">Morone labrax</name>
    <dbReference type="NCBI Taxonomy" id="13489"/>
    <lineage>
        <taxon>Eukaryota</taxon>
        <taxon>Metazoa</taxon>
        <taxon>Chordata</taxon>
        <taxon>Craniata</taxon>
        <taxon>Vertebrata</taxon>
        <taxon>Euteleostomi</taxon>
        <taxon>Actinopterygii</taxon>
        <taxon>Neopterygii</taxon>
        <taxon>Teleostei</taxon>
        <taxon>Neoteleostei</taxon>
        <taxon>Acanthomorphata</taxon>
        <taxon>Eupercaria</taxon>
        <taxon>Moronidae</taxon>
        <taxon>Dicentrarchus</taxon>
    </lineage>
</organism>
<dbReference type="AlphaFoldDB" id="A0A8P4K9U9"/>
<dbReference type="Gene3D" id="2.30.42.10">
    <property type="match status" value="1"/>
</dbReference>
<dbReference type="Proteomes" id="UP000694389">
    <property type="component" value="Unassembled WGS sequence"/>
</dbReference>
<evidence type="ECO:0000256" key="2">
    <source>
        <dbReference type="PROSITE-ProRule" id="PRU00023"/>
    </source>
</evidence>
<name>A0A8P4K9U9_DICLA</name>
<feature type="repeat" description="ANK" evidence="2">
    <location>
        <begin position="284"/>
        <end position="316"/>
    </location>
</feature>
<feature type="repeat" description="ANK" evidence="2">
    <location>
        <begin position="184"/>
        <end position="216"/>
    </location>
</feature>
<dbReference type="GeneTree" id="ENSGT00940000153561"/>
<dbReference type="Pfam" id="PF12796">
    <property type="entry name" value="Ank_2"/>
    <property type="match status" value="2"/>
</dbReference>
<evidence type="ECO:0000313" key="6">
    <source>
        <dbReference type="Ensembl" id="ENSDLAP00005071388.1"/>
    </source>
</evidence>
<evidence type="ECO:0000313" key="7">
    <source>
        <dbReference type="Proteomes" id="UP000694389"/>
    </source>
</evidence>
<dbReference type="FunFam" id="2.30.42.10:FF:000018">
    <property type="entry name" value="SH3 and multiple ankyrin repeat domains protein 2"/>
    <property type="match status" value="1"/>
</dbReference>
<feature type="repeat" description="ANK" evidence="2">
    <location>
        <begin position="150"/>
        <end position="183"/>
    </location>
</feature>
<evidence type="ECO:0008006" key="8">
    <source>
        <dbReference type="Google" id="ProtNLM"/>
    </source>
</evidence>
<dbReference type="PANTHER" id="PTHR24135">
    <property type="entry name" value="SH3 AND MULTIPLE ANKYRIN REPEAT DOMAINS PROTEIN"/>
    <property type="match status" value="1"/>
</dbReference>
<dbReference type="PROSITE" id="PS50106">
    <property type="entry name" value="PDZ"/>
    <property type="match status" value="1"/>
</dbReference>
<dbReference type="InterPro" id="IPR036770">
    <property type="entry name" value="Ankyrin_rpt-contain_sf"/>
</dbReference>
<dbReference type="GO" id="GO:0043197">
    <property type="term" value="C:dendritic spine"/>
    <property type="evidence" value="ECO:0007669"/>
    <property type="project" value="TreeGrafter"/>
</dbReference>
<dbReference type="FunFam" id="3.10.20.90:FF:000029">
    <property type="entry name" value="SH3 and multiple ankyrin repeat domains protein 1"/>
    <property type="match status" value="1"/>
</dbReference>
<dbReference type="PROSITE" id="PS50088">
    <property type="entry name" value="ANK_REPEAT"/>
    <property type="match status" value="3"/>
</dbReference>
<feature type="domain" description="SH3" evidence="4">
    <location>
        <begin position="433"/>
        <end position="492"/>
    </location>
</feature>
<evidence type="ECO:0000259" key="5">
    <source>
        <dbReference type="PROSITE" id="PS50106"/>
    </source>
</evidence>
<dbReference type="Gene3D" id="1.25.40.20">
    <property type="entry name" value="Ankyrin repeat-containing domain"/>
    <property type="match status" value="1"/>
</dbReference>
<evidence type="ECO:0000259" key="4">
    <source>
        <dbReference type="PROSITE" id="PS50002"/>
    </source>
</evidence>
<dbReference type="InterPro" id="IPR036028">
    <property type="entry name" value="SH3-like_dom_sf"/>
</dbReference>
<dbReference type="SUPFAM" id="SSF50156">
    <property type="entry name" value="PDZ domain-like"/>
    <property type="match status" value="1"/>
</dbReference>
<dbReference type="SUPFAM" id="SSF48403">
    <property type="entry name" value="Ankyrin repeat"/>
    <property type="match status" value="1"/>
</dbReference>
<reference evidence="6" key="2">
    <citation type="submission" date="2025-09" db="UniProtKB">
        <authorList>
            <consortium name="Ensembl"/>
        </authorList>
    </citation>
    <scope>IDENTIFICATION</scope>
</reference>
<evidence type="ECO:0000256" key="1">
    <source>
        <dbReference type="ARBA" id="ARBA00022443"/>
    </source>
</evidence>
<sequence>KGLQPVWHCCFKVGPPNTLQIIYRCLQFDPDCTVWSAKQQIICSLSESLWDVYNYGLFQPAGDGRDAKFLEEERVLRDYSQSFEKGVPYLEFRYKTRVYKQTNLDEKALSKLSTKASLKKFLDYIQTGAVEKMAKVLDKGLDPNFHDPDTGETPLSVAVQSGLPVEGIRVLVQGGAHLDFRNRDGLTAVHKAVRAHNHAGLLVLLSLGASPNYRDRCGLTPLYHTVLTGGDTSCCETLLYNRARLGTRDENGWDESHQACQNGFAQHLEHLLFYGADTSSQNASGNTALHISALYNKESCVRVLLYRGANKEAKNKHGQTPIQIAIMSGHFELGEIIKNHKDSDVVPFLESPKYVPKRKESSHTLPLPSLHSHPLLRANSDNTMPQSDPLALGQHNLISRFCKRLSLSLSSSLGSATSAGSGGGQMKRMYSAVPGRVYVATRAHSASGDRELSLSKGDKVKVLSVGEGGFWEGTVKGRTGWFPSDCVEEVAETRSEKAKRKLFRNVTVGAYDGTDGPSDYIIKEKTVLLQKKDNEGFGFVLRGAKAQTPIEEFTPTPAFPALQYLESVDEGGVAWRAGLRMGDFLIEVNGQNVVKVGHRQVVNMIRQGGNSLMVKVVMVARNPELEDTARKRTPQQTKRLTPPAIALRSKSMTSELEDMGKIIKGTKD</sequence>
<dbReference type="PANTHER" id="PTHR24135:SF3">
    <property type="entry name" value="SH3 AND MULTIPLE ANKYRIN REPEAT DOMAINS PROTEIN 1"/>
    <property type="match status" value="1"/>
</dbReference>
<dbReference type="SUPFAM" id="SSF50044">
    <property type="entry name" value="SH3-domain"/>
    <property type="match status" value="1"/>
</dbReference>
<dbReference type="InterPro" id="IPR051569">
    <property type="entry name" value="SHANK"/>
</dbReference>
<reference evidence="6" key="1">
    <citation type="submission" date="2025-08" db="UniProtKB">
        <authorList>
            <consortium name="Ensembl"/>
        </authorList>
    </citation>
    <scope>IDENTIFICATION</scope>
</reference>
<dbReference type="GO" id="GO:0035255">
    <property type="term" value="F:ionotropic glutamate receptor binding"/>
    <property type="evidence" value="ECO:0007669"/>
    <property type="project" value="TreeGrafter"/>
</dbReference>
<dbReference type="SMART" id="SM00326">
    <property type="entry name" value="SH3"/>
    <property type="match status" value="1"/>
</dbReference>
<keyword evidence="2" id="KW-0040">ANK repeat</keyword>
<proteinExistence type="predicted"/>
<dbReference type="PROSITE" id="PS50297">
    <property type="entry name" value="ANK_REP_REGION"/>
    <property type="match status" value="2"/>
</dbReference>
<feature type="domain" description="PDZ" evidence="5">
    <location>
        <begin position="526"/>
        <end position="620"/>
    </location>
</feature>
<dbReference type="SMART" id="SM00228">
    <property type="entry name" value="PDZ"/>
    <property type="match status" value="1"/>
</dbReference>
<evidence type="ECO:0000256" key="3">
    <source>
        <dbReference type="PROSITE-ProRule" id="PRU00192"/>
    </source>
</evidence>
<dbReference type="PROSITE" id="PS50002">
    <property type="entry name" value="SH3"/>
    <property type="match status" value="1"/>
</dbReference>
<keyword evidence="7" id="KW-1185">Reference proteome</keyword>
<dbReference type="InterPro" id="IPR002110">
    <property type="entry name" value="Ankyrin_rpt"/>
</dbReference>
<dbReference type="InterPro" id="IPR036034">
    <property type="entry name" value="PDZ_sf"/>
</dbReference>
<dbReference type="Pfam" id="PF17820">
    <property type="entry name" value="PDZ_6"/>
    <property type="match status" value="1"/>
</dbReference>
<dbReference type="InterPro" id="IPR001478">
    <property type="entry name" value="PDZ"/>
</dbReference>
<accession>A0A8P4K9U9</accession>
<dbReference type="FunFam" id="2.30.30.40:FF:000025">
    <property type="entry name" value="SH3 and multiple ankyrin repeat domains protein 2"/>
    <property type="match status" value="1"/>
</dbReference>
<dbReference type="GO" id="GO:0030160">
    <property type="term" value="F:synaptic receptor adaptor activity"/>
    <property type="evidence" value="ECO:0007669"/>
    <property type="project" value="TreeGrafter"/>
</dbReference>
<dbReference type="SMART" id="SM00248">
    <property type="entry name" value="ANK"/>
    <property type="match status" value="7"/>
</dbReference>
<dbReference type="CDD" id="cd06746">
    <property type="entry name" value="PDZ_SHANK1_3-like"/>
    <property type="match status" value="1"/>
</dbReference>
<dbReference type="Ensembl" id="ENSDLAT00005067057.1">
    <property type="protein sequence ID" value="ENSDLAP00005071388.1"/>
    <property type="gene ID" value="ENSDLAG00005001804.2"/>
</dbReference>